<feature type="transmembrane region" description="Helical" evidence="9">
    <location>
        <begin position="180"/>
        <end position="200"/>
    </location>
</feature>
<dbReference type="EC" id="2.3.1.269" evidence="9"/>
<organism evidence="11 12">
    <name type="scientific">Alloalcanivorax venustensis ISO4</name>
    <dbReference type="NCBI Taxonomy" id="1177184"/>
    <lineage>
        <taxon>Bacteria</taxon>
        <taxon>Pseudomonadati</taxon>
        <taxon>Pseudomonadota</taxon>
        <taxon>Gammaproteobacteria</taxon>
        <taxon>Oceanospirillales</taxon>
        <taxon>Alcanivoracaceae</taxon>
        <taxon>Alloalcanivorax</taxon>
    </lineage>
</organism>
<evidence type="ECO:0000313" key="11">
    <source>
        <dbReference type="EMBL" id="MBF5054106.1"/>
    </source>
</evidence>
<proteinExistence type="inferred from homology"/>
<dbReference type="CDD" id="cd07571">
    <property type="entry name" value="ALP_N-acyl_transferase"/>
    <property type="match status" value="1"/>
</dbReference>
<feature type="transmembrane region" description="Helical" evidence="9">
    <location>
        <begin position="47"/>
        <end position="66"/>
    </location>
</feature>
<feature type="transmembrane region" description="Helical" evidence="9">
    <location>
        <begin position="154"/>
        <end position="173"/>
    </location>
</feature>
<keyword evidence="8 9" id="KW-0012">Acyltransferase</keyword>
<feature type="transmembrane region" description="Helical" evidence="9">
    <location>
        <begin position="114"/>
        <end position="134"/>
    </location>
</feature>
<evidence type="ECO:0000256" key="9">
    <source>
        <dbReference type="HAMAP-Rule" id="MF_01148"/>
    </source>
</evidence>
<feature type="domain" description="CN hydrolase" evidence="10">
    <location>
        <begin position="213"/>
        <end position="454"/>
    </location>
</feature>
<keyword evidence="7 9" id="KW-0472">Membrane</keyword>
<dbReference type="RefSeq" id="WP_194856586.1">
    <property type="nucleotide sequence ID" value="NZ_ARXR01000030.1"/>
</dbReference>
<sequence>MRNLFLALIAGLLFPLAFAPYGLWPLLLVSVALAYWVQASAPSAKAALLGGWVYGLGMFGFGVAWLQVSMTDYGYMPLWMAVPATAAFAALLALFYGAAFWLTRRFRGGGLMFAGAWVLADWLRGWLLTGFPWLYGGYALIDTPLAGLAPLGGIWLMTLAAVILPATAVELVLRRGRGTGPLVLSLALIVAGVVGGQFSFTHAEGERQQVALVQGNVPQDLKWLATMRKETREIYAGLTEGLPEGTLVVWPESAMIEFYQDIDDFVDDQGEAVAAKGGALISGLPWRDESRTPTTYHNSIAVVGTDSEDGVYHKQKLVPFGEYVPLQGLIRGLIPFFDLPMSSFTPGSPRQPNLYALSHEIAPFICYEILYPELVASRTGSADVLLTISNDAWFGTSAGPHQHFQMTRLRALETGRWLLRGTNNGITAVVDHHGKVVERLPQFERDVLVSEYQPRQGETPFMLAGVWPTLLLALAFVVLGRGRRARGLLESF</sequence>
<dbReference type="EMBL" id="ARXR01000030">
    <property type="protein sequence ID" value="MBF5054106.1"/>
    <property type="molecule type" value="Genomic_DNA"/>
</dbReference>
<keyword evidence="3 9" id="KW-1003">Cell membrane</keyword>
<comment type="caution">
    <text evidence="11">The sequence shown here is derived from an EMBL/GenBank/DDBJ whole genome shotgun (WGS) entry which is preliminary data.</text>
</comment>
<dbReference type="PROSITE" id="PS50263">
    <property type="entry name" value="CN_HYDROLASE"/>
    <property type="match status" value="1"/>
</dbReference>
<comment type="catalytic activity">
    <reaction evidence="9">
        <text>N-terminal S-1,2-diacyl-sn-glyceryl-L-cysteinyl-[lipoprotein] + a glycerophospholipid = N-acyl-S-1,2-diacyl-sn-glyceryl-L-cysteinyl-[lipoprotein] + a 2-acyl-sn-glycero-3-phospholipid + H(+)</text>
        <dbReference type="Rhea" id="RHEA:48228"/>
        <dbReference type="Rhea" id="RHEA-COMP:14681"/>
        <dbReference type="Rhea" id="RHEA-COMP:14684"/>
        <dbReference type="ChEBI" id="CHEBI:15378"/>
        <dbReference type="ChEBI" id="CHEBI:136912"/>
        <dbReference type="ChEBI" id="CHEBI:140656"/>
        <dbReference type="ChEBI" id="CHEBI:140657"/>
        <dbReference type="ChEBI" id="CHEBI:140660"/>
        <dbReference type="EC" id="2.3.1.269"/>
    </reaction>
</comment>
<evidence type="ECO:0000256" key="1">
    <source>
        <dbReference type="ARBA" id="ARBA00004651"/>
    </source>
</evidence>
<dbReference type="Pfam" id="PF00795">
    <property type="entry name" value="CN_hydrolase"/>
    <property type="match status" value="1"/>
</dbReference>
<evidence type="ECO:0000256" key="6">
    <source>
        <dbReference type="ARBA" id="ARBA00022989"/>
    </source>
</evidence>
<evidence type="ECO:0000256" key="4">
    <source>
        <dbReference type="ARBA" id="ARBA00022679"/>
    </source>
</evidence>
<dbReference type="PANTHER" id="PTHR38686:SF1">
    <property type="entry name" value="APOLIPOPROTEIN N-ACYLTRANSFERASE"/>
    <property type="match status" value="1"/>
</dbReference>
<dbReference type="Pfam" id="PF20154">
    <property type="entry name" value="LNT_N"/>
    <property type="match status" value="1"/>
</dbReference>
<reference evidence="11 12" key="1">
    <citation type="submission" date="2012-09" db="EMBL/GenBank/DDBJ databases">
        <title>Genome Sequence of alkane-degrading Bacterium Alcanivorax venustensis ISO4.</title>
        <authorList>
            <person name="Lai Q."/>
            <person name="Shao Z."/>
        </authorList>
    </citation>
    <scope>NUCLEOTIDE SEQUENCE [LARGE SCALE GENOMIC DNA]</scope>
    <source>
        <strain evidence="11 12">ISO4</strain>
    </source>
</reference>
<accession>A0ABS0AJ06</accession>
<comment type="pathway">
    <text evidence="9">Protein modification; lipoprotein biosynthesis (N-acyl transfer).</text>
</comment>
<evidence type="ECO:0000256" key="3">
    <source>
        <dbReference type="ARBA" id="ARBA00022475"/>
    </source>
</evidence>
<protein>
    <recommendedName>
        <fullName evidence="9">Apolipoprotein N-acyltransferase</fullName>
        <shortName evidence="9">ALP N-acyltransferase</shortName>
        <ecNumber evidence="9">2.3.1.269</ecNumber>
    </recommendedName>
</protein>
<dbReference type="SUPFAM" id="SSF56317">
    <property type="entry name" value="Carbon-nitrogen hydrolase"/>
    <property type="match status" value="1"/>
</dbReference>
<evidence type="ECO:0000256" key="8">
    <source>
        <dbReference type="ARBA" id="ARBA00023315"/>
    </source>
</evidence>
<keyword evidence="5 9" id="KW-0812">Transmembrane</keyword>
<evidence type="ECO:0000259" key="10">
    <source>
        <dbReference type="PROSITE" id="PS50263"/>
    </source>
</evidence>
<gene>
    <name evidence="9" type="primary">lnt</name>
    <name evidence="11" type="ORF">ISO4_02708</name>
</gene>
<dbReference type="NCBIfam" id="TIGR00546">
    <property type="entry name" value="lnt"/>
    <property type="match status" value="1"/>
</dbReference>
<evidence type="ECO:0000256" key="7">
    <source>
        <dbReference type="ARBA" id="ARBA00023136"/>
    </source>
</evidence>
<feature type="transmembrane region" description="Helical" evidence="9">
    <location>
        <begin position="461"/>
        <end position="479"/>
    </location>
</feature>
<name>A0ABS0AJ06_9GAMM</name>
<evidence type="ECO:0000256" key="5">
    <source>
        <dbReference type="ARBA" id="ARBA00022692"/>
    </source>
</evidence>
<evidence type="ECO:0000256" key="2">
    <source>
        <dbReference type="ARBA" id="ARBA00010065"/>
    </source>
</evidence>
<dbReference type="Gene3D" id="3.60.110.10">
    <property type="entry name" value="Carbon-nitrogen hydrolase"/>
    <property type="match status" value="1"/>
</dbReference>
<keyword evidence="6 9" id="KW-1133">Transmembrane helix</keyword>
<dbReference type="HAMAP" id="MF_01148">
    <property type="entry name" value="Lnt"/>
    <property type="match status" value="1"/>
</dbReference>
<feature type="transmembrane region" description="Helical" evidence="9">
    <location>
        <begin position="6"/>
        <end position="35"/>
    </location>
</feature>
<dbReference type="PANTHER" id="PTHR38686">
    <property type="entry name" value="APOLIPOPROTEIN N-ACYLTRANSFERASE"/>
    <property type="match status" value="1"/>
</dbReference>
<evidence type="ECO:0000313" key="12">
    <source>
        <dbReference type="Proteomes" id="UP000644441"/>
    </source>
</evidence>
<dbReference type="InterPro" id="IPR045378">
    <property type="entry name" value="LNT_N"/>
</dbReference>
<dbReference type="InterPro" id="IPR036526">
    <property type="entry name" value="C-N_Hydrolase_sf"/>
</dbReference>
<dbReference type="InterPro" id="IPR004563">
    <property type="entry name" value="Apolipo_AcylTrfase"/>
</dbReference>
<feature type="transmembrane region" description="Helical" evidence="9">
    <location>
        <begin position="78"/>
        <end position="102"/>
    </location>
</feature>
<keyword evidence="12" id="KW-1185">Reference proteome</keyword>
<comment type="similarity">
    <text evidence="2 9">Belongs to the CN hydrolase family. Apolipoprotein N-acyltransferase subfamily.</text>
</comment>
<comment type="subcellular location">
    <subcellularLocation>
        <location evidence="1 9">Cell membrane</location>
        <topology evidence="1 9">Multi-pass membrane protein</topology>
    </subcellularLocation>
</comment>
<dbReference type="InterPro" id="IPR003010">
    <property type="entry name" value="C-N_Hydrolase"/>
</dbReference>
<keyword evidence="4 9" id="KW-0808">Transferase</keyword>
<comment type="function">
    <text evidence="9">Catalyzes the phospholipid dependent N-acylation of the N-terminal cysteine of apolipoprotein, the last step in lipoprotein maturation.</text>
</comment>
<dbReference type="Proteomes" id="UP000644441">
    <property type="component" value="Unassembled WGS sequence"/>
</dbReference>